<name>A0A1C7N0F6_9FUNG</name>
<dbReference type="InterPro" id="IPR036691">
    <property type="entry name" value="Endo/exonu/phosph_ase_sf"/>
</dbReference>
<evidence type="ECO:0000313" key="2">
    <source>
        <dbReference type="Proteomes" id="UP000093000"/>
    </source>
</evidence>
<gene>
    <name evidence="1" type="ORF">A0J61_11117</name>
</gene>
<accession>A0A1C7N0F6</accession>
<sequence length="367" mass="41650">MLSKTTADLPSTQSMLNTQFLPHSALWSKHCGIVSLNPSIFVTPYFITIDQRVIACHISHVNHLFPPTIVLVIYAPAQRVQREPFFESLLQLPLIQQYSPSSDDILSFNPDPALPPILILGNFNFQISNYQGKSYSDQPITLLPTYRLGNRKFTIDYIFASPALFNHLHSATVDFINSAWTDHAFLGCTFTFASQDQEPGLWRAHTNLAQNKYFKDTLITKLDQFHSLIQATSESATPQEQWDTVKDITKTLARQVGRRKAAAHLRLLSHLQRKRNKLLWDYKLTSILPLKLETTENQIGAMQQDRVDTLALRAGRHWRENGETSAGYLKSSITSRSIKHNISILNHPHTHQLCTSSRDMQSAATAF</sequence>
<dbReference type="OrthoDB" id="2282565at2759"/>
<protein>
    <recommendedName>
        <fullName evidence="3">Endonuclease/exonuclease/phosphatase domain-containing protein</fullName>
    </recommendedName>
</protein>
<dbReference type="Gene3D" id="3.60.10.10">
    <property type="entry name" value="Endonuclease/exonuclease/phosphatase"/>
    <property type="match status" value="1"/>
</dbReference>
<keyword evidence="2" id="KW-1185">Reference proteome</keyword>
<dbReference type="InParanoid" id="A0A1C7N0F6"/>
<dbReference type="EMBL" id="LUGH01001689">
    <property type="protein sequence ID" value="OBZ80834.1"/>
    <property type="molecule type" value="Genomic_DNA"/>
</dbReference>
<dbReference type="AlphaFoldDB" id="A0A1C7N0F6"/>
<reference evidence="1 2" key="1">
    <citation type="submission" date="2016-03" db="EMBL/GenBank/DDBJ databases">
        <title>Choanephora cucurbitarum.</title>
        <authorList>
            <person name="Min B."/>
            <person name="Park H."/>
            <person name="Park J.-H."/>
            <person name="Shin H.-D."/>
            <person name="Choi I.-G."/>
        </authorList>
    </citation>
    <scope>NUCLEOTIDE SEQUENCE [LARGE SCALE GENOMIC DNA]</scope>
    <source>
        <strain evidence="1 2">KUS-F28377</strain>
    </source>
</reference>
<dbReference type="SUPFAM" id="SSF56219">
    <property type="entry name" value="DNase I-like"/>
    <property type="match status" value="1"/>
</dbReference>
<evidence type="ECO:0008006" key="3">
    <source>
        <dbReference type="Google" id="ProtNLM"/>
    </source>
</evidence>
<proteinExistence type="predicted"/>
<comment type="caution">
    <text evidence="1">The sequence shown here is derived from an EMBL/GenBank/DDBJ whole genome shotgun (WGS) entry which is preliminary data.</text>
</comment>
<dbReference type="Proteomes" id="UP000093000">
    <property type="component" value="Unassembled WGS sequence"/>
</dbReference>
<organism evidence="1 2">
    <name type="scientific">Choanephora cucurbitarum</name>
    <dbReference type="NCBI Taxonomy" id="101091"/>
    <lineage>
        <taxon>Eukaryota</taxon>
        <taxon>Fungi</taxon>
        <taxon>Fungi incertae sedis</taxon>
        <taxon>Mucoromycota</taxon>
        <taxon>Mucoromycotina</taxon>
        <taxon>Mucoromycetes</taxon>
        <taxon>Mucorales</taxon>
        <taxon>Mucorineae</taxon>
        <taxon>Choanephoraceae</taxon>
        <taxon>Choanephoroideae</taxon>
        <taxon>Choanephora</taxon>
    </lineage>
</organism>
<evidence type="ECO:0000313" key="1">
    <source>
        <dbReference type="EMBL" id="OBZ80834.1"/>
    </source>
</evidence>